<dbReference type="InterPro" id="IPR020103">
    <property type="entry name" value="PsdUridine_synth_cat_dom_sf"/>
</dbReference>
<dbReference type="SUPFAM" id="SSF55120">
    <property type="entry name" value="Pseudouridine synthase"/>
    <property type="match status" value="1"/>
</dbReference>
<evidence type="ECO:0000313" key="3">
    <source>
        <dbReference type="EMBL" id="GAA0540876.1"/>
    </source>
</evidence>
<reference evidence="4" key="1">
    <citation type="journal article" date="2019" name="Int. J. Syst. Evol. Microbiol.">
        <title>The Global Catalogue of Microorganisms (GCM) 10K type strain sequencing project: providing services to taxonomists for standard genome sequencing and annotation.</title>
        <authorList>
            <consortium name="The Broad Institute Genomics Platform"/>
            <consortium name="The Broad Institute Genome Sequencing Center for Infectious Disease"/>
            <person name="Wu L."/>
            <person name="Ma J."/>
        </authorList>
    </citation>
    <scope>NUCLEOTIDE SEQUENCE [LARGE SCALE GENOMIC DNA]</scope>
    <source>
        <strain evidence="4">JCM 14331</strain>
    </source>
</reference>
<dbReference type="InterPro" id="IPR006145">
    <property type="entry name" value="PsdUridine_synth_RsuA/RluA"/>
</dbReference>
<dbReference type="PANTHER" id="PTHR21600:SF87">
    <property type="entry name" value="RNA PSEUDOURIDYLATE SYNTHASE DOMAIN-CONTAINING PROTEIN 1"/>
    <property type="match status" value="1"/>
</dbReference>
<evidence type="ECO:0000313" key="4">
    <source>
        <dbReference type="Proteomes" id="UP001501169"/>
    </source>
</evidence>
<dbReference type="Gene3D" id="3.30.2350.10">
    <property type="entry name" value="Pseudouridine synthase"/>
    <property type="match status" value="1"/>
</dbReference>
<dbReference type="Pfam" id="PF00849">
    <property type="entry name" value="PseudoU_synth_2"/>
    <property type="match status" value="1"/>
</dbReference>
<dbReference type="InterPro" id="IPR050188">
    <property type="entry name" value="RluA_PseudoU_synthase"/>
</dbReference>
<dbReference type="InterPro" id="IPR006224">
    <property type="entry name" value="PsdUridine_synth_RluA-like_CS"/>
</dbReference>
<protein>
    <submittedName>
        <fullName evidence="3">TIGR01621 family pseudouridine synthase</fullName>
    </submittedName>
</protein>
<name>A0ABP3NCC4_9GAMM</name>
<comment type="caution">
    <text evidence="3">The sequence shown here is derived from an EMBL/GenBank/DDBJ whole genome shotgun (WGS) entry which is preliminary data.</text>
</comment>
<feature type="domain" description="Pseudouridine synthase RsuA/RluA-like" evidence="2">
    <location>
        <begin position="13"/>
        <end position="155"/>
    </location>
</feature>
<sequence length="234" mass="26303">MTRSFSVVDEQHDFVVLDKAPGISFHSDDGPGLAAIAAKTLGYELFPVHRLDKVTSGLIILARSSSAAAELTALFTLHQVEKYYLALSTGRAAKKQGWVKGDMAPARRSAWKLLTSLHNPAVTYFVSQGYDELPFRAYLLKPFSGKTHQIRVAMKSLGAPISGDVLYQAEMADRVYLHAYALQFTVSGQQYRYVAAPQYGDKFQQLIQHNGLSEWLLPWQLNWPQYRQPKQVRN</sequence>
<gene>
    <name evidence="3" type="ORF">GCM10009098_05570</name>
</gene>
<dbReference type="PROSITE" id="PS01129">
    <property type="entry name" value="PSI_RLU"/>
    <property type="match status" value="1"/>
</dbReference>
<accession>A0ABP3NCC4</accession>
<dbReference type="PANTHER" id="PTHR21600">
    <property type="entry name" value="MITOCHONDRIAL RNA PSEUDOURIDINE SYNTHASE"/>
    <property type="match status" value="1"/>
</dbReference>
<dbReference type="CDD" id="cd02869">
    <property type="entry name" value="PseudoU_synth_RluA_like"/>
    <property type="match status" value="1"/>
</dbReference>
<keyword evidence="4" id="KW-1185">Reference proteome</keyword>
<comment type="similarity">
    <text evidence="1">Belongs to the pseudouridine synthase RluA family.</text>
</comment>
<evidence type="ECO:0000259" key="2">
    <source>
        <dbReference type="Pfam" id="PF00849"/>
    </source>
</evidence>
<proteinExistence type="inferred from homology"/>
<organism evidence="3 4">
    <name type="scientific">Rheinheimera aquimaris</name>
    <dbReference type="NCBI Taxonomy" id="412437"/>
    <lineage>
        <taxon>Bacteria</taxon>
        <taxon>Pseudomonadati</taxon>
        <taxon>Pseudomonadota</taxon>
        <taxon>Gammaproteobacteria</taxon>
        <taxon>Chromatiales</taxon>
        <taxon>Chromatiaceae</taxon>
        <taxon>Rheinheimera</taxon>
    </lineage>
</organism>
<dbReference type="Proteomes" id="UP001501169">
    <property type="component" value="Unassembled WGS sequence"/>
</dbReference>
<dbReference type="RefSeq" id="WP_226765566.1">
    <property type="nucleotide sequence ID" value="NZ_BAAAEO010000001.1"/>
</dbReference>
<evidence type="ECO:0000256" key="1">
    <source>
        <dbReference type="ARBA" id="ARBA00010876"/>
    </source>
</evidence>
<dbReference type="EMBL" id="BAAAEO010000001">
    <property type="protein sequence ID" value="GAA0540876.1"/>
    <property type="molecule type" value="Genomic_DNA"/>
</dbReference>